<name>A0ABV1HFI1_9FIRM</name>
<evidence type="ECO:0000256" key="1">
    <source>
        <dbReference type="SAM" id="MobiDB-lite"/>
    </source>
</evidence>
<organism evidence="3 4">
    <name type="scientific">Maccoyibacter intestinihominis</name>
    <dbReference type="NCBI Taxonomy" id="3133499"/>
    <lineage>
        <taxon>Bacteria</taxon>
        <taxon>Bacillati</taxon>
        <taxon>Bacillota</taxon>
        <taxon>Clostridia</taxon>
        <taxon>Lachnospirales</taxon>
        <taxon>Lachnospiraceae</taxon>
        <taxon>Maccoyibacter</taxon>
    </lineage>
</organism>
<dbReference type="PROSITE" id="PS51257">
    <property type="entry name" value="PROKAR_LIPOPROTEIN"/>
    <property type="match status" value="1"/>
</dbReference>
<reference evidence="3 4" key="1">
    <citation type="submission" date="2024-03" db="EMBL/GenBank/DDBJ databases">
        <title>Human intestinal bacterial collection.</title>
        <authorList>
            <person name="Pauvert C."/>
            <person name="Hitch T.C.A."/>
            <person name="Clavel T."/>
        </authorList>
    </citation>
    <scope>NUCLEOTIDE SEQUENCE [LARGE SCALE GENOMIC DNA]</scope>
    <source>
        <strain evidence="3 4">CLA-AA-H185</strain>
    </source>
</reference>
<protein>
    <recommendedName>
        <fullName evidence="5">Lipoprotein</fullName>
    </recommendedName>
</protein>
<dbReference type="EMBL" id="JBBMEX010000010">
    <property type="protein sequence ID" value="MEQ2558280.1"/>
    <property type="molecule type" value="Genomic_DNA"/>
</dbReference>
<feature type="signal peptide" evidence="2">
    <location>
        <begin position="1"/>
        <end position="22"/>
    </location>
</feature>
<comment type="caution">
    <text evidence="3">The sequence shown here is derived from an EMBL/GenBank/DDBJ whole genome shotgun (WGS) entry which is preliminary data.</text>
</comment>
<feature type="region of interest" description="Disordered" evidence="1">
    <location>
        <begin position="72"/>
        <end position="104"/>
    </location>
</feature>
<dbReference type="Proteomes" id="UP001454489">
    <property type="component" value="Unassembled WGS sequence"/>
</dbReference>
<evidence type="ECO:0008006" key="5">
    <source>
        <dbReference type="Google" id="ProtNLM"/>
    </source>
</evidence>
<keyword evidence="4" id="KW-1185">Reference proteome</keyword>
<dbReference type="RefSeq" id="WP_177962342.1">
    <property type="nucleotide sequence ID" value="NZ_JBBMEX010000010.1"/>
</dbReference>
<feature type="chain" id="PRO_5046474764" description="Lipoprotein" evidence="2">
    <location>
        <begin position="23"/>
        <end position="133"/>
    </location>
</feature>
<evidence type="ECO:0000313" key="3">
    <source>
        <dbReference type="EMBL" id="MEQ2558280.1"/>
    </source>
</evidence>
<evidence type="ECO:0000313" key="4">
    <source>
        <dbReference type="Proteomes" id="UP001454489"/>
    </source>
</evidence>
<sequence>MRKKLFAILLVGIFVLSLYACGSNSKTDLSGTWKTKEEDGSWMEAEIKDDVITINWISDEGESTSVFWVGSYDAPKDSGNEYSWESKRDKDKTDKEPLASSDDTKKFTYKDGKLTYQMTGFGVTTTMSMTREK</sequence>
<accession>A0ABV1HFI1</accession>
<feature type="compositionally biased region" description="Basic and acidic residues" evidence="1">
    <location>
        <begin position="74"/>
        <end position="104"/>
    </location>
</feature>
<evidence type="ECO:0000256" key="2">
    <source>
        <dbReference type="SAM" id="SignalP"/>
    </source>
</evidence>
<keyword evidence="2" id="KW-0732">Signal</keyword>
<gene>
    <name evidence="3" type="ORF">WMO43_10425</name>
</gene>
<proteinExistence type="predicted"/>